<sequence>MKVLFHLDETEKWSMTLANVKNFLHEVPDAHITVVANGPAVKYYTTDAIEADLLAQVDFVACNNALKANTIQPPQINTAVRIVNAGVVEIARKQKEGYAYIRP</sequence>
<dbReference type="InterPro" id="IPR027396">
    <property type="entry name" value="DsrEFH-like"/>
</dbReference>
<dbReference type="RefSeq" id="WP_313794299.1">
    <property type="nucleotide sequence ID" value="NZ_CP102453.1"/>
</dbReference>
<accession>A0ABY5P7T4</accession>
<dbReference type="EMBL" id="CP102453">
    <property type="protein sequence ID" value="UUX34797.1"/>
    <property type="molecule type" value="Genomic_DNA"/>
</dbReference>
<evidence type="ECO:0000313" key="1">
    <source>
        <dbReference type="EMBL" id="UUX34797.1"/>
    </source>
</evidence>
<organism evidence="1 2">
    <name type="scientific">Fundicoccus culcitae</name>
    <dbReference type="NCBI Taxonomy" id="2969821"/>
    <lineage>
        <taxon>Bacteria</taxon>
        <taxon>Bacillati</taxon>
        <taxon>Bacillota</taxon>
        <taxon>Bacilli</taxon>
        <taxon>Lactobacillales</taxon>
        <taxon>Aerococcaceae</taxon>
        <taxon>Fundicoccus</taxon>
    </lineage>
</organism>
<keyword evidence="2" id="KW-1185">Reference proteome</keyword>
<dbReference type="PANTHER" id="PTHR37691">
    <property type="entry name" value="BLR3518 PROTEIN"/>
    <property type="match status" value="1"/>
</dbReference>
<reference evidence="1 2" key="1">
    <citation type="submission" date="2022-08" db="EMBL/GenBank/DDBJ databases">
        <title>Aerococcaceae sp. nov isolated from spoiled eye mask.</title>
        <authorList>
            <person name="Zhou G."/>
            <person name="Xie X.-B."/>
            <person name="Shi Q.-S."/>
            <person name="Wang Y.-S."/>
            <person name="Wen X."/>
            <person name="Peng H."/>
            <person name="Yang X.-J."/>
            <person name="Tao H.-B."/>
            <person name="Huang X.-M."/>
        </authorList>
    </citation>
    <scope>NUCLEOTIDE SEQUENCE [LARGE SCALE GENOMIC DNA]</scope>
    <source>
        <strain evidence="2">DM20194951</strain>
    </source>
</reference>
<proteinExistence type="predicted"/>
<dbReference type="Proteomes" id="UP001315967">
    <property type="component" value="Chromosome"/>
</dbReference>
<evidence type="ECO:0000313" key="2">
    <source>
        <dbReference type="Proteomes" id="UP001315967"/>
    </source>
</evidence>
<dbReference type="SUPFAM" id="SSF75169">
    <property type="entry name" value="DsrEFH-like"/>
    <property type="match status" value="1"/>
</dbReference>
<protein>
    <submittedName>
        <fullName evidence="1">DsrE family protein</fullName>
    </submittedName>
</protein>
<dbReference type="PANTHER" id="PTHR37691:SF1">
    <property type="entry name" value="BLR3518 PROTEIN"/>
    <property type="match status" value="1"/>
</dbReference>
<dbReference type="Gene3D" id="3.40.1260.10">
    <property type="entry name" value="DsrEFH-like"/>
    <property type="match status" value="1"/>
</dbReference>
<name>A0ABY5P7T4_9LACT</name>
<gene>
    <name evidence="1" type="ORF">NRE15_03870</name>
</gene>